<comment type="caution">
    <text evidence="2">The sequence shown here is derived from an EMBL/GenBank/DDBJ whole genome shotgun (WGS) entry which is preliminary data.</text>
</comment>
<accession>A0A8H7DFY5</accession>
<dbReference type="Proteomes" id="UP000623467">
    <property type="component" value="Unassembled WGS sequence"/>
</dbReference>
<reference evidence="2" key="1">
    <citation type="submission" date="2020-05" db="EMBL/GenBank/DDBJ databases">
        <title>Mycena genomes resolve the evolution of fungal bioluminescence.</title>
        <authorList>
            <person name="Tsai I.J."/>
        </authorList>
    </citation>
    <scope>NUCLEOTIDE SEQUENCE</scope>
    <source>
        <strain evidence="2">160909Yilan</strain>
    </source>
</reference>
<dbReference type="AlphaFoldDB" id="A0A8H7DFY5"/>
<name>A0A8H7DFY5_9AGAR</name>
<feature type="compositionally biased region" description="Polar residues" evidence="1">
    <location>
        <begin position="1"/>
        <end position="19"/>
    </location>
</feature>
<evidence type="ECO:0000313" key="2">
    <source>
        <dbReference type="EMBL" id="KAF7373989.1"/>
    </source>
</evidence>
<sequence length="244" mass="27369">MRLVFTASTSITEPSNQPLSPHIERRRSASNEAEIPRDSMPKPRSRRCFVCGTTGQHPLDFRVCPRTAVLLRRSLAKIDDTGRLVSPDGSPLPMTRHPGGVAAHLISRFRNPTRTVAEPTNFSRTSPSVHVPLRSVPIEPRDDASSPSREFNSSSPHAIPPVELTTPAPEHVPLRRAVPQYDFALSRHRISFISTLFALLLDVHFRSTLRSVLPILDKLHAEDPSTFRQRMQPVFTRISHFSQT</sequence>
<organism evidence="2 3">
    <name type="scientific">Mycena sanguinolenta</name>
    <dbReference type="NCBI Taxonomy" id="230812"/>
    <lineage>
        <taxon>Eukaryota</taxon>
        <taxon>Fungi</taxon>
        <taxon>Dikarya</taxon>
        <taxon>Basidiomycota</taxon>
        <taxon>Agaricomycotina</taxon>
        <taxon>Agaricomycetes</taxon>
        <taxon>Agaricomycetidae</taxon>
        <taxon>Agaricales</taxon>
        <taxon>Marasmiineae</taxon>
        <taxon>Mycenaceae</taxon>
        <taxon>Mycena</taxon>
    </lineage>
</organism>
<feature type="region of interest" description="Disordered" evidence="1">
    <location>
        <begin position="134"/>
        <end position="167"/>
    </location>
</feature>
<evidence type="ECO:0000256" key="1">
    <source>
        <dbReference type="SAM" id="MobiDB-lite"/>
    </source>
</evidence>
<protein>
    <submittedName>
        <fullName evidence="2">Uncharacterized protein</fullName>
    </submittedName>
</protein>
<gene>
    <name evidence="2" type="ORF">MSAN_00611800</name>
</gene>
<feature type="region of interest" description="Disordered" evidence="1">
    <location>
        <begin position="1"/>
        <end position="44"/>
    </location>
</feature>
<keyword evidence="3" id="KW-1185">Reference proteome</keyword>
<dbReference type="EMBL" id="JACAZH010000003">
    <property type="protein sequence ID" value="KAF7373989.1"/>
    <property type="molecule type" value="Genomic_DNA"/>
</dbReference>
<evidence type="ECO:0000313" key="3">
    <source>
        <dbReference type="Proteomes" id="UP000623467"/>
    </source>
</evidence>
<dbReference type="OrthoDB" id="2987633at2759"/>
<feature type="compositionally biased region" description="Low complexity" evidence="1">
    <location>
        <begin position="145"/>
        <end position="155"/>
    </location>
</feature>
<proteinExistence type="predicted"/>
<feature type="compositionally biased region" description="Basic and acidic residues" evidence="1">
    <location>
        <begin position="22"/>
        <end position="41"/>
    </location>
</feature>